<evidence type="ECO:0000256" key="1">
    <source>
        <dbReference type="ARBA" id="ARBA00008072"/>
    </source>
</evidence>
<dbReference type="PANTHER" id="PTHR43880:SF12">
    <property type="entry name" value="ALCOHOL DEHYDROGENASE CLASS-3"/>
    <property type="match status" value="1"/>
</dbReference>
<dbReference type="Pfam" id="PF00107">
    <property type="entry name" value="ADH_zinc_N"/>
    <property type="match status" value="1"/>
</dbReference>
<dbReference type="InterPro" id="IPR013154">
    <property type="entry name" value="ADH-like_N"/>
</dbReference>
<name>A0ABT1M3C1_9MYCO</name>
<dbReference type="SUPFAM" id="SSF50129">
    <property type="entry name" value="GroES-like"/>
    <property type="match status" value="2"/>
</dbReference>
<keyword evidence="3 6" id="KW-0862">Zinc</keyword>
<sequence length="339" mass="35034">MRTRGALLRGVGRPWSVEDVEIGEPLTGEVAVKLEAAGLCRSDHHLLTGCLPSAGFPVLGGHEGAGTITAVGPGVERVSVGDHVVLTPGGSGNAYPPPLGTFAPFAVVNERSVVTVDSTVPSTVACLLGCAVLTGHGAATRSAGVRPGDDVAVIGLGGVGMSAVQGAARAGARHVFAIDPVEWKRDRALTFGATHVYPDTQSAMVGMADVTQGLMATKVVVAVGHVDGKDVDTWLILTAKGGACVLAALGDATATDVTANLAINILLQKRLQGSLLGGGDPHHDIPLLASMYLAGKLDLDGMVTREYRLDEINDGFRDMLEGKLIRGVIRYGEQDWVTR</sequence>
<proteinExistence type="inferred from homology"/>
<gene>
    <name evidence="8" type="ORF">NM203_15800</name>
</gene>
<evidence type="ECO:0000256" key="5">
    <source>
        <dbReference type="ARBA" id="ARBA00023027"/>
    </source>
</evidence>
<dbReference type="InterPro" id="IPR011032">
    <property type="entry name" value="GroES-like_sf"/>
</dbReference>
<dbReference type="InterPro" id="IPR013149">
    <property type="entry name" value="ADH-like_C"/>
</dbReference>
<comment type="caution">
    <text evidence="8">The sequence shown here is derived from an EMBL/GenBank/DDBJ whole genome shotgun (WGS) entry which is preliminary data.</text>
</comment>
<keyword evidence="5" id="KW-0520">NAD</keyword>
<accession>A0ABT1M3C1</accession>
<evidence type="ECO:0000256" key="3">
    <source>
        <dbReference type="ARBA" id="ARBA00022833"/>
    </source>
</evidence>
<dbReference type="PANTHER" id="PTHR43880">
    <property type="entry name" value="ALCOHOL DEHYDROGENASE"/>
    <property type="match status" value="1"/>
</dbReference>
<evidence type="ECO:0000256" key="4">
    <source>
        <dbReference type="ARBA" id="ARBA00023002"/>
    </source>
</evidence>
<dbReference type="Gene3D" id="3.90.180.10">
    <property type="entry name" value="Medium-chain alcohol dehydrogenases, catalytic domain"/>
    <property type="match status" value="2"/>
</dbReference>
<feature type="domain" description="Enoyl reductase (ER)" evidence="7">
    <location>
        <begin position="6"/>
        <end position="329"/>
    </location>
</feature>
<dbReference type="InterPro" id="IPR020843">
    <property type="entry name" value="ER"/>
</dbReference>
<dbReference type="Gene3D" id="3.40.50.720">
    <property type="entry name" value="NAD(P)-binding Rossmann-like Domain"/>
    <property type="match status" value="1"/>
</dbReference>
<evidence type="ECO:0000256" key="6">
    <source>
        <dbReference type="RuleBase" id="RU361277"/>
    </source>
</evidence>
<comment type="cofactor">
    <cofactor evidence="6">
        <name>Zn(2+)</name>
        <dbReference type="ChEBI" id="CHEBI:29105"/>
    </cofactor>
</comment>
<dbReference type="InterPro" id="IPR036291">
    <property type="entry name" value="NAD(P)-bd_dom_sf"/>
</dbReference>
<evidence type="ECO:0000256" key="2">
    <source>
        <dbReference type="ARBA" id="ARBA00022723"/>
    </source>
</evidence>
<dbReference type="SUPFAM" id="SSF51735">
    <property type="entry name" value="NAD(P)-binding Rossmann-fold domains"/>
    <property type="match status" value="1"/>
</dbReference>
<reference evidence="8 9" key="1">
    <citation type="submission" date="2022-06" db="EMBL/GenBank/DDBJ databases">
        <title>Mycolicibacterium sp. CAU 1645 isolated from seawater.</title>
        <authorList>
            <person name="Kim W."/>
        </authorList>
    </citation>
    <scope>NUCLEOTIDE SEQUENCE [LARGE SCALE GENOMIC DNA]</scope>
    <source>
        <strain evidence="8 9">CAU 1645</strain>
    </source>
</reference>
<evidence type="ECO:0000313" key="8">
    <source>
        <dbReference type="EMBL" id="MCP9273653.1"/>
    </source>
</evidence>
<dbReference type="RefSeq" id="WP_255060970.1">
    <property type="nucleotide sequence ID" value="NZ_JANDBD010000006.1"/>
</dbReference>
<dbReference type="SMART" id="SM00829">
    <property type="entry name" value="PKS_ER"/>
    <property type="match status" value="1"/>
</dbReference>
<organism evidence="8 9">
    <name type="scientific">Mycolicibacterium arenosum</name>
    <dbReference type="NCBI Taxonomy" id="2952157"/>
    <lineage>
        <taxon>Bacteria</taxon>
        <taxon>Bacillati</taxon>
        <taxon>Actinomycetota</taxon>
        <taxon>Actinomycetes</taxon>
        <taxon>Mycobacteriales</taxon>
        <taxon>Mycobacteriaceae</taxon>
        <taxon>Mycolicibacterium</taxon>
    </lineage>
</organism>
<keyword evidence="4" id="KW-0560">Oxidoreductase</keyword>
<evidence type="ECO:0000313" key="9">
    <source>
        <dbReference type="Proteomes" id="UP001651690"/>
    </source>
</evidence>
<dbReference type="PROSITE" id="PS00059">
    <property type="entry name" value="ADH_ZINC"/>
    <property type="match status" value="1"/>
</dbReference>
<evidence type="ECO:0000259" key="7">
    <source>
        <dbReference type="SMART" id="SM00829"/>
    </source>
</evidence>
<dbReference type="InterPro" id="IPR002328">
    <property type="entry name" value="ADH_Zn_CS"/>
</dbReference>
<protein>
    <submittedName>
        <fullName evidence="8">Alcohol dehydrogenase catalytic domain-containing protein</fullName>
    </submittedName>
</protein>
<dbReference type="EMBL" id="JANDBD010000006">
    <property type="protein sequence ID" value="MCP9273653.1"/>
    <property type="molecule type" value="Genomic_DNA"/>
</dbReference>
<keyword evidence="9" id="KW-1185">Reference proteome</keyword>
<comment type="similarity">
    <text evidence="1 6">Belongs to the zinc-containing alcohol dehydrogenase family.</text>
</comment>
<dbReference type="Pfam" id="PF08240">
    <property type="entry name" value="ADH_N"/>
    <property type="match status" value="1"/>
</dbReference>
<keyword evidence="2 6" id="KW-0479">Metal-binding</keyword>
<dbReference type="Proteomes" id="UP001651690">
    <property type="component" value="Unassembled WGS sequence"/>
</dbReference>